<dbReference type="RefSeq" id="WP_067239459.1">
    <property type="nucleotide sequence ID" value="NZ_KQ948560.1"/>
</dbReference>
<feature type="region of interest" description="Disordered" evidence="1">
    <location>
        <begin position="1"/>
        <end position="29"/>
    </location>
</feature>
<dbReference type="AlphaFoldDB" id="A0A117QLG4"/>
<proteinExistence type="predicted"/>
<evidence type="ECO:0000313" key="2">
    <source>
        <dbReference type="EMBL" id="KUN34873.1"/>
    </source>
</evidence>
<gene>
    <name evidence="2" type="ORF">AQJ30_27850</name>
</gene>
<dbReference type="EMBL" id="LMWS01000035">
    <property type="protein sequence ID" value="KUN34873.1"/>
    <property type="molecule type" value="Genomic_DNA"/>
</dbReference>
<keyword evidence="3" id="KW-1185">Reference proteome</keyword>
<dbReference type="Proteomes" id="UP000053271">
    <property type="component" value="Unassembled WGS sequence"/>
</dbReference>
<evidence type="ECO:0000313" key="3">
    <source>
        <dbReference type="Proteomes" id="UP000053271"/>
    </source>
</evidence>
<name>A0A117QLG4_9ACTN</name>
<protein>
    <submittedName>
        <fullName evidence="2">Uncharacterized protein</fullName>
    </submittedName>
</protein>
<evidence type="ECO:0000256" key="1">
    <source>
        <dbReference type="SAM" id="MobiDB-lite"/>
    </source>
</evidence>
<accession>A0A117QLG4</accession>
<organism evidence="2 3">
    <name type="scientific">Streptomyces longwoodensis</name>
    <dbReference type="NCBI Taxonomy" id="68231"/>
    <lineage>
        <taxon>Bacteria</taxon>
        <taxon>Bacillati</taxon>
        <taxon>Actinomycetota</taxon>
        <taxon>Actinomycetes</taxon>
        <taxon>Kitasatosporales</taxon>
        <taxon>Streptomycetaceae</taxon>
        <taxon>Streptomyces</taxon>
    </lineage>
</organism>
<comment type="caution">
    <text evidence="2">The sequence shown here is derived from an EMBL/GenBank/DDBJ whole genome shotgun (WGS) entry which is preliminary data.</text>
</comment>
<sequence length="129" mass="14017">MSVIPSSAAGEHAFTPQHPSYNGNDPRGNFSAQIKYSGNKLQWGWQLSTATAAPATGPMTERADLYCNGRSVAHDSHPGVSPRYFVHASASLGTHMTSCKWDLKVHETFPIGRGTRTIDLDFPFVVTLV</sequence>
<dbReference type="GeneID" id="91428392"/>
<reference evidence="2 3" key="1">
    <citation type="submission" date="2015-10" db="EMBL/GenBank/DDBJ databases">
        <title>Draft genome sequence of Streptomyces longwoodensis DSM 41677, type strain for the species Streptomyces longwoodensis.</title>
        <authorList>
            <person name="Ruckert C."/>
            <person name="Winkler A."/>
            <person name="Kalinowski J."/>
            <person name="Kampfer P."/>
            <person name="Glaeser S."/>
        </authorList>
    </citation>
    <scope>NUCLEOTIDE SEQUENCE [LARGE SCALE GENOMIC DNA]</scope>
    <source>
        <strain evidence="2 3">DSM 41677</strain>
    </source>
</reference>